<dbReference type="InterPro" id="IPR018490">
    <property type="entry name" value="cNMP-bd_dom_sf"/>
</dbReference>
<proteinExistence type="predicted"/>
<dbReference type="HOGENOM" id="CLU_011722_1_2_5"/>
<dbReference type="Gene3D" id="1.10.287.70">
    <property type="match status" value="1"/>
</dbReference>
<keyword evidence="4 13" id="KW-0812">Transmembrane</keyword>
<evidence type="ECO:0000313" key="15">
    <source>
        <dbReference type="EMBL" id="ADH89457.1"/>
    </source>
</evidence>
<organism evidence="15 16">
    <name type="scientific">Ancylobacter novellus (strain ATCC 8093 / DSM 506 / JCM 20403 / CCM 1077 / IAM 12100 / NBRC 12443 / NCIMB 10456)</name>
    <name type="common">Starkeya novella</name>
    <dbReference type="NCBI Taxonomy" id="639283"/>
    <lineage>
        <taxon>Bacteria</taxon>
        <taxon>Pseudomonadati</taxon>
        <taxon>Pseudomonadota</taxon>
        <taxon>Alphaproteobacteria</taxon>
        <taxon>Hyphomicrobiales</taxon>
        <taxon>Xanthobacteraceae</taxon>
        <taxon>Ancylobacter</taxon>
    </lineage>
</organism>
<feature type="transmembrane region" description="Helical" evidence="13">
    <location>
        <begin position="78"/>
        <end position="101"/>
    </location>
</feature>
<evidence type="ECO:0000256" key="4">
    <source>
        <dbReference type="ARBA" id="ARBA00022692"/>
    </source>
</evidence>
<feature type="transmembrane region" description="Helical" evidence="13">
    <location>
        <begin position="49"/>
        <end position="66"/>
    </location>
</feature>
<keyword evidence="3" id="KW-0633">Potassium transport</keyword>
<dbReference type="OrthoDB" id="9799090at2"/>
<dbReference type="PROSITE" id="PS50042">
    <property type="entry name" value="CNMP_BINDING_3"/>
    <property type="match status" value="1"/>
</dbReference>
<keyword evidence="16" id="KW-1185">Reference proteome</keyword>
<keyword evidence="2" id="KW-0813">Transport</keyword>
<dbReference type="Gene3D" id="1.20.120.350">
    <property type="entry name" value="Voltage-gated potassium channels. Chain C"/>
    <property type="match status" value="1"/>
</dbReference>
<dbReference type="InterPro" id="IPR018488">
    <property type="entry name" value="cNMP-bd_CS"/>
</dbReference>
<name>D7A199_ANCN5</name>
<evidence type="ECO:0000256" key="7">
    <source>
        <dbReference type="ARBA" id="ARBA00022958"/>
    </source>
</evidence>
<dbReference type="STRING" id="639283.Snov_2161"/>
<dbReference type="Proteomes" id="UP000006633">
    <property type="component" value="Chromosome"/>
</dbReference>
<keyword evidence="9" id="KW-0406">Ion transport</keyword>
<evidence type="ECO:0000256" key="8">
    <source>
        <dbReference type="ARBA" id="ARBA00022989"/>
    </source>
</evidence>
<evidence type="ECO:0000256" key="3">
    <source>
        <dbReference type="ARBA" id="ARBA00022538"/>
    </source>
</evidence>
<evidence type="ECO:0000313" key="16">
    <source>
        <dbReference type="Proteomes" id="UP000006633"/>
    </source>
</evidence>
<dbReference type="InterPro" id="IPR027359">
    <property type="entry name" value="Volt_channel_dom_sf"/>
</dbReference>
<keyword evidence="10 13" id="KW-0472">Membrane</keyword>
<protein>
    <submittedName>
        <fullName evidence="15">Transcriptional regulator, Crp/Fnr family</fullName>
    </submittedName>
</protein>
<dbReference type="PROSITE" id="PS00889">
    <property type="entry name" value="CNMP_BINDING_2"/>
    <property type="match status" value="1"/>
</dbReference>
<evidence type="ECO:0000256" key="2">
    <source>
        <dbReference type="ARBA" id="ARBA00022448"/>
    </source>
</evidence>
<accession>D7A199</accession>
<feature type="region of interest" description="Disordered" evidence="12">
    <location>
        <begin position="398"/>
        <end position="432"/>
    </location>
</feature>
<feature type="transmembrane region" description="Helical" evidence="13">
    <location>
        <begin position="122"/>
        <end position="144"/>
    </location>
</feature>
<dbReference type="AlphaFoldDB" id="D7A199"/>
<keyword evidence="11" id="KW-0407">Ion channel</keyword>
<dbReference type="InterPro" id="IPR005821">
    <property type="entry name" value="Ion_trans_dom"/>
</dbReference>
<evidence type="ECO:0000256" key="9">
    <source>
        <dbReference type="ARBA" id="ARBA00023065"/>
    </source>
</evidence>
<dbReference type="EMBL" id="CP002026">
    <property type="protein sequence ID" value="ADH89457.1"/>
    <property type="molecule type" value="Genomic_DNA"/>
</dbReference>
<gene>
    <name evidence="15" type="ordered locus">Snov_2161</name>
</gene>
<dbReference type="GO" id="GO:0005249">
    <property type="term" value="F:voltage-gated potassium channel activity"/>
    <property type="evidence" value="ECO:0007669"/>
    <property type="project" value="InterPro"/>
</dbReference>
<evidence type="ECO:0000256" key="5">
    <source>
        <dbReference type="ARBA" id="ARBA00022826"/>
    </source>
</evidence>
<dbReference type="InterPro" id="IPR000595">
    <property type="entry name" value="cNMP-bd_dom"/>
</dbReference>
<dbReference type="eggNOG" id="COG0664">
    <property type="taxonomic scope" value="Bacteria"/>
</dbReference>
<dbReference type="PANTHER" id="PTHR11537">
    <property type="entry name" value="VOLTAGE-GATED POTASSIUM CHANNEL"/>
    <property type="match status" value="1"/>
</dbReference>
<keyword evidence="5" id="KW-0631">Potassium channel</keyword>
<dbReference type="SUPFAM" id="SSF51206">
    <property type="entry name" value="cAMP-binding domain-like"/>
    <property type="match status" value="1"/>
</dbReference>
<keyword evidence="6" id="KW-0851">Voltage-gated channel</keyword>
<dbReference type="PRINTS" id="PR00169">
    <property type="entry name" value="KCHANNEL"/>
</dbReference>
<dbReference type="Pfam" id="PF00027">
    <property type="entry name" value="cNMP_binding"/>
    <property type="match status" value="1"/>
</dbReference>
<dbReference type="Gene3D" id="1.20.5.110">
    <property type="match status" value="1"/>
</dbReference>
<evidence type="ECO:0000256" key="6">
    <source>
        <dbReference type="ARBA" id="ARBA00022882"/>
    </source>
</evidence>
<dbReference type="SUPFAM" id="SSF81324">
    <property type="entry name" value="Voltage-gated potassium channels"/>
    <property type="match status" value="1"/>
</dbReference>
<dbReference type="Pfam" id="PF00520">
    <property type="entry name" value="Ion_trans"/>
    <property type="match status" value="1"/>
</dbReference>
<dbReference type="InterPro" id="IPR028325">
    <property type="entry name" value="VG_K_chnl"/>
</dbReference>
<evidence type="ECO:0000256" key="12">
    <source>
        <dbReference type="SAM" id="MobiDB-lite"/>
    </source>
</evidence>
<dbReference type="PANTHER" id="PTHR11537:SF254">
    <property type="entry name" value="POTASSIUM VOLTAGE-GATED CHANNEL PROTEIN SHAB"/>
    <property type="match status" value="1"/>
</dbReference>
<evidence type="ECO:0000259" key="14">
    <source>
        <dbReference type="PROSITE" id="PS50042"/>
    </source>
</evidence>
<reference evidence="15 16" key="1">
    <citation type="journal article" date="2012" name="Stand. Genomic Sci.">
        <title>Complete genome sequence of the facultatively chemolithoautotrophic and methylotrophic alpha Proteobacterium Starkeya novella type strain (ATCC 8093(T)).</title>
        <authorList>
            <person name="Kappler U."/>
            <person name="Davenport K."/>
            <person name="Beatson S."/>
            <person name="Lucas S."/>
            <person name="Lapidus A."/>
            <person name="Copeland A."/>
            <person name="Berry K.W."/>
            <person name="Glavina Del Rio T."/>
            <person name="Hammon N."/>
            <person name="Dalin E."/>
            <person name="Tice H."/>
            <person name="Pitluck S."/>
            <person name="Richardson P."/>
            <person name="Bruce D."/>
            <person name="Goodwin L.A."/>
            <person name="Han C."/>
            <person name="Tapia R."/>
            <person name="Detter J.C."/>
            <person name="Chang Y.J."/>
            <person name="Jeffries C.D."/>
            <person name="Land M."/>
            <person name="Hauser L."/>
            <person name="Kyrpides N.C."/>
            <person name="Goker M."/>
            <person name="Ivanova N."/>
            <person name="Klenk H.P."/>
            <person name="Woyke T."/>
        </authorList>
    </citation>
    <scope>NUCLEOTIDE SEQUENCE [LARGE SCALE GENOMIC DNA]</scope>
    <source>
        <strain evidence="16">ATCC 8093 / DSM 506 / JCM 20403 / CCM 1077 / IAM 12100 / NBRC 12443 / NCIMB 10456</strain>
    </source>
</reference>
<dbReference type="InterPro" id="IPR014710">
    <property type="entry name" value="RmlC-like_jellyroll"/>
</dbReference>
<dbReference type="Gene3D" id="2.60.120.10">
    <property type="entry name" value="Jelly Rolls"/>
    <property type="match status" value="1"/>
</dbReference>
<keyword evidence="8 13" id="KW-1133">Transmembrane helix</keyword>
<evidence type="ECO:0000256" key="10">
    <source>
        <dbReference type="ARBA" id="ARBA00023136"/>
    </source>
</evidence>
<evidence type="ECO:0000256" key="13">
    <source>
        <dbReference type="SAM" id="Phobius"/>
    </source>
</evidence>
<comment type="subcellular location">
    <subcellularLocation>
        <location evidence="1">Membrane</location>
        <topology evidence="1">Multi-pass membrane protein</topology>
    </subcellularLocation>
</comment>
<feature type="domain" description="Cyclic nucleotide-binding" evidence="14">
    <location>
        <begin position="287"/>
        <end position="393"/>
    </location>
</feature>
<feature type="transmembrane region" description="Helical" evidence="13">
    <location>
        <begin position="214"/>
        <end position="231"/>
    </location>
</feature>
<feature type="transmembrane region" description="Helical" evidence="13">
    <location>
        <begin position="178"/>
        <end position="202"/>
    </location>
</feature>
<dbReference type="GO" id="GO:0001508">
    <property type="term" value="P:action potential"/>
    <property type="evidence" value="ECO:0007669"/>
    <property type="project" value="TreeGrafter"/>
</dbReference>
<dbReference type="RefSeq" id="WP_013166961.1">
    <property type="nucleotide sequence ID" value="NC_014217.1"/>
</dbReference>
<feature type="compositionally biased region" description="Basic and acidic residues" evidence="12">
    <location>
        <begin position="420"/>
        <end position="432"/>
    </location>
</feature>
<dbReference type="SMART" id="SM00100">
    <property type="entry name" value="cNMP"/>
    <property type="match status" value="1"/>
</dbReference>
<sequence length="432" mass="48409">MAARRQNNGRFPGGLFSGWFSDSWWRRQRRRCYEVLERDSARDPLAEKINVALIALIVLNVIAAVLETVPSLLLRDYWAFRAFEYLSLIVFALEYALRVWVSPEDPRYRGLPHRVARRRYMFTPVAIVDLIAWLPFVISMMFGVNLRTLAILRLLRFVKLVRYSPGMQSLLEVLEREWQSLVACFWLLAAAVLIAASAMYVAEGNIQPEHLGSIPAAMWWAMATVTTVGYGDVYPVTAAGRVIAGVTMVTGIVMIALPVGIIATAFVEVIKRRDFVITWGMVARVPLFADLDAAGIGEIHRMLSSHTAQPGEVIARRGDIATSMYFIASGEVVLEFADEMVVLGEGQFFGEMALLHTTRRAATARARTRCMLLMLDAEALADVIRRHPAIGERVRAMAKDDEGPHALRRRADIAQDEIDSERTESRSEPTEG</sequence>
<keyword evidence="7" id="KW-0630">Potassium</keyword>
<feature type="compositionally biased region" description="Basic and acidic residues" evidence="12">
    <location>
        <begin position="398"/>
        <end position="413"/>
    </location>
</feature>
<evidence type="ECO:0000256" key="1">
    <source>
        <dbReference type="ARBA" id="ARBA00004141"/>
    </source>
</evidence>
<evidence type="ECO:0000256" key="11">
    <source>
        <dbReference type="ARBA" id="ARBA00023303"/>
    </source>
</evidence>
<dbReference type="GO" id="GO:0008076">
    <property type="term" value="C:voltage-gated potassium channel complex"/>
    <property type="evidence" value="ECO:0007669"/>
    <property type="project" value="InterPro"/>
</dbReference>
<dbReference type="KEGG" id="sno:Snov_2161"/>
<dbReference type="FunFam" id="1.10.287.70:FF:000028">
    <property type="entry name" value="potassium voltage-gated channel subfamily D member 3"/>
    <property type="match status" value="1"/>
</dbReference>
<feature type="transmembrane region" description="Helical" evidence="13">
    <location>
        <begin position="243"/>
        <end position="267"/>
    </location>
</feature>
<dbReference type="CDD" id="cd00038">
    <property type="entry name" value="CAP_ED"/>
    <property type="match status" value="1"/>
</dbReference>